<name>A0A2N3HSA2_9BACT</name>
<keyword evidence="4 5" id="KW-0472">Membrane</keyword>
<dbReference type="EMBL" id="MVDD01000019">
    <property type="protein sequence ID" value="PKQ60933.1"/>
    <property type="molecule type" value="Genomic_DNA"/>
</dbReference>
<dbReference type="GO" id="GO:0016020">
    <property type="term" value="C:membrane"/>
    <property type="evidence" value="ECO:0007669"/>
    <property type="project" value="UniProtKB-SubCell"/>
</dbReference>
<keyword evidence="7" id="KW-1185">Reference proteome</keyword>
<evidence type="ECO:0000313" key="7">
    <source>
        <dbReference type="Proteomes" id="UP000233535"/>
    </source>
</evidence>
<protein>
    <recommendedName>
        <fullName evidence="8">PQ-loop repeat-containing protein</fullName>
    </recommendedName>
</protein>
<proteinExistence type="predicted"/>
<dbReference type="Pfam" id="PF04193">
    <property type="entry name" value="PQ-loop"/>
    <property type="match status" value="1"/>
</dbReference>
<evidence type="ECO:0000256" key="3">
    <source>
        <dbReference type="ARBA" id="ARBA00022989"/>
    </source>
</evidence>
<feature type="transmembrane region" description="Helical" evidence="5">
    <location>
        <begin position="68"/>
        <end position="89"/>
    </location>
</feature>
<evidence type="ECO:0000256" key="5">
    <source>
        <dbReference type="SAM" id="Phobius"/>
    </source>
</evidence>
<accession>A0A2N3HSA2</accession>
<dbReference type="OrthoDB" id="122062at2"/>
<organism evidence="6 7">
    <name type="scientific">Labilibaculum filiforme</name>
    <dbReference type="NCBI Taxonomy" id="1940526"/>
    <lineage>
        <taxon>Bacteria</taxon>
        <taxon>Pseudomonadati</taxon>
        <taxon>Bacteroidota</taxon>
        <taxon>Bacteroidia</taxon>
        <taxon>Marinilabiliales</taxon>
        <taxon>Marinifilaceae</taxon>
        <taxon>Labilibaculum</taxon>
    </lineage>
</organism>
<evidence type="ECO:0000256" key="2">
    <source>
        <dbReference type="ARBA" id="ARBA00022692"/>
    </source>
</evidence>
<evidence type="ECO:0000256" key="4">
    <source>
        <dbReference type="ARBA" id="ARBA00023136"/>
    </source>
</evidence>
<keyword evidence="2 5" id="KW-0812">Transmembrane</keyword>
<gene>
    <name evidence="6" type="ORF">BZG02_17445</name>
</gene>
<dbReference type="AlphaFoldDB" id="A0A2N3HSA2"/>
<reference evidence="6 7" key="1">
    <citation type="journal article" date="2017" name="Front. Microbiol.">
        <title>Labilibaculum manganireducens gen. nov., sp. nov. and Labilibaculum filiforme sp. nov., Novel Bacteroidetes Isolated from Subsurface Sediments of the Baltic Sea.</title>
        <authorList>
            <person name="Vandieken V."/>
            <person name="Marshall I.P."/>
            <person name="Niemann H."/>
            <person name="Engelen B."/>
            <person name="Cypionka H."/>
        </authorList>
    </citation>
    <scope>NUCLEOTIDE SEQUENCE [LARGE SCALE GENOMIC DNA]</scope>
    <source>
        <strain evidence="6 7">59.16B</strain>
    </source>
</reference>
<feature type="transmembrane region" description="Helical" evidence="5">
    <location>
        <begin position="6"/>
        <end position="26"/>
    </location>
</feature>
<sequence>MQANELIGWLGSILFAICALPQVIHTFRTKKTDDLNELFLWLWFWGEVFTLCYIFIDDLASKNYHIPLYFNYIFNLLLLFYLIFAKYSYNSKPTTLSIIRKRIGF</sequence>
<comment type="caution">
    <text evidence="6">The sequence shown here is derived from an EMBL/GenBank/DDBJ whole genome shotgun (WGS) entry which is preliminary data.</text>
</comment>
<dbReference type="InterPro" id="IPR006603">
    <property type="entry name" value="PQ-loop_rpt"/>
</dbReference>
<dbReference type="Proteomes" id="UP000233535">
    <property type="component" value="Unassembled WGS sequence"/>
</dbReference>
<dbReference type="RefSeq" id="WP_101263045.1">
    <property type="nucleotide sequence ID" value="NZ_MVDD01000019.1"/>
</dbReference>
<dbReference type="Gene3D" id="1.20.1280.290">
    <property type="match status" value="1"/>
</dbReference>
<evidence type="ECO:0008006" key="8">
    <source>
        <dbReference type="Google" id="ProtNLM"/>
    </source>
</evidence>
<evidence type="ECO:0000256" key="1">
    <source>
        <dbReference type="ARBA" id="ARBA00004141"/>
    </source>
</evidence>
<comment type="subcellular location">
    <subcellularLocation>
        <location evidence="1">Membrane</location>
        <topology evidence="1">Multi-pass membrane protein</topology>
    </subcellularLocation>
</comment>
<keyword evidence="3 5" id="KW-1133">Transmembrane helix</keyword>
<evidence type="ECO:0000313" key="6">
    <source>
        <dbReference type="EMBL" id="PKQ60933.1"/>
    </source>
</evidence>
<feature type="transmembrane region" description="Helical" evidence="5">
    <location>
        <begin position="38"/>
        <end position="56"/>
    </location>
</feature>